<evidence type="ECO:0000313" key="1">
    <source>
        <dbReference type="EMBL" id="KDR73051.1"/>
    </source>
</evidence>
<reference evidence="2" key="1">
    <citation type="journal article" date="2014" name="Proc. Natl. Acad. Sci. U.S.A.">
        <title>Extensive sampling of basidiomycete genomes demonstrates inadequacy of the white-rot/brown-rot paradigm for wood decay fungi.</title>
        <authorList>
            <person name="Riley R."/>
            <person name="Salamov A.A."/>
            <person name="Brown D.W."/>
            <person name="Nagy L.G."/>
            <person name="Floudas D."/>
            <person name="Held B.W."/>
            <person name="Levasseur A."/>
            <person name="Lombard V."/>
            <person name="Morin E."/>
            <person name="Otillar R."/>
            <person name="Lindquist E.A."/>
            <person name="Sun H."/>
            <person name="LaButti K.M."/>
            <person name="Schmutz J."/>
            <person name="Jabbour D."/>
            <person name="Luo H."/>
            <person name="Baker S.E."/>
            <person name="Pisabarro A.G."/>
            <person name="Walton J.D."/>
            <person name="Blanchette R.A."/>
            <person name="Henrissat B."/>
            <person name="Martin F."/>
            <person name="Cullen D."/>
            <person name="Hibbett D.S."/>
            <person name="Grigoriev I.V."/>
        </authorList>
    </citation>
    <scope>NUCLEOTIDE SEQUENCE [LARGE SCALE GENOMIC DNA]</scope>
    <source>
        <strain evidence="2">CBS 339.88</strain>
    </source>
</reference>
<organism evidence="1 2">
    <name type="scientific">Galerina marginata (strain CBS 339.88)</name>
    <dbReference type="NCBI Taxonomy" id="685588"/>
    <lineage>
        <taxon>Eukaryota</taxon>
        <taxon>Fungi</taxon>
        <taxon>Dikarya</taxon>
        <taxon>Basidiomycota</taxon>
        <taxon>Agaricomycotina</taxon>
        <taxon>Agaricomycetes</taxon>
        <taxon>Agaricomycetidae</taxon>
        <taxon>Agaricales</taxon>
        <taxon>Agaricineae</taxon>
        <taxon>Strophariaceae</taxon>
        <taxon>Galerina</taxon>
    </lineage>
</organism>
<dbReference type="HOGENOM" id="CLU_1749785_0_0_1"/>
<accession>A0A067SQ94</accession>
<protein>
    <submittedName>
        <fullName evidence="1">Uncharacterized protein</fullName>
    </submittedName>
</protein>
<dbReference type="EMBL" id="KL142387">
    <property type="protein sequence ID" value="KDR73051.1"/>
    <property type="molecule type" value="Genomic_DNA"/>
</dbReference>
<name>A0A067SQ94_GALM3</name>
<keyword evidence="2" id="KW-1185">Reference proteome</keyword>
<dbReference type="AlphaFoldDB" id="A0A067SQ94"/>
<sequence>MNYSLPRSQRTSFTIVFDKYRVASTQTDVQSTSTTTGCFPRPPCLHTTMSMAHPMNALLLIFLLCCHIDFPLTSVFELRFQCNLYRWRLGSGLYLLPDDGFSTCWGPHYITIPCDTDQGMCDLSSNSVPAKKHRNFAIMDGIYVKFQGI</sequence>
<proteinExistence type="predicted"/>
<gene>
    <name evidence="1" type="ORF">GALMADRAFT_746749</name>
</gene>
<dbReference type="Proteomes" id="UP000027222">
    <property type="component" value="Unassembled WGS sequence"/>
</dbReference>
<evidence type="ECO:0000313" key="2">
    <source>
        <dbReference type="Proteomes" id="UP000027222"/>
    </source>
</evidence>